<name>A0A177MB97_METMH</name>
<gene>
    <name evidence="2" type="ORF">A1353_15355</name>
</gene>
<comment type="caution">
    <text evidence="2">The sequence shown here is derived from an EMBL/GenBank/DDBJ whole genome shotgun (WGS) entry which is preliminary data.</text>
</comment>
<evidence type="ECO:0000313" key="2">
    <source>
        <dbReference type="EMBL" id="OAI03027.1"/>
    </source>
</evidence>
<organism evidence="2 3">
    <name type="scientific">Methylomonas methanica</name>
    <dbReference type="NCBI Taxonomy" id="421"/>
    <lineage>
        <taxon>Bacteria</taxon>
        <taxon>Pseudomonadati</taxon>
        <taxon>Pseudomonadota</taxon>
        <taxon>Gammaproteobacteria</taxon>
        <taxon>Methylococcales</taxon>
        <taxon>Methylococcaceae</taxon>
        <taxon>Methylomonas</taxon>
    </lineage>
</organism>
<keyword evidence="1" id="KW-0732">Signal</keyword>
<evidence type="ECO:0008006" key="4">
    <source>
        <dbReference type="Google" id="ProtNLM"/>
    </source>
</evidence>
<feature type="signal peptide" evidence="1">
    <location>
        <begin position="1"/>
        <end position="20"/>
    </location>
</feature>
<sequence length="109" mass="11684">MFNYFALVLLALILPGITQAELHDPTLPGNLPAAQAMDVPNAEALPNLTAIWISAARRRATINGVTVGNGQTLADGSRVVQIKPGYVLIRQNGVNKKLYLVPSVKKPVK</sequence>
<feature type="chain" id="PRO_5008067885" description="MSHA biogenesis protein MshK" evidence="1">
    <location>
        <begin position="21"/>
        <end position="109"/>
    </location>
</feature>
<accession>A0A177MB97</accession>
<dbReference type="Proteomes" id="UP000077763">
    <property type="component" value="Unassembled WGS sequence"/>
</dbReference>
<proteinExistence type="predicted"/>
<dbReference type="RefSeq" id="WP_064037048.1">
    <property type="nucleotide sequence ID" value="NZ_LUUH01000060.1"/>
</dbReference>
<evidence type="ECO:0000256" key="1">
    <source>
        <dbReference type="SAM" id="SignalP"/>
    </source>
</evidence>
<dbReference type="EMBL" id="LUUH01000060">
    <property type="protein sequence ID" value="OAI03027.1"/>
    <property type="molecule type" value="Genomic_DNA"/>
</dbReference>
<dbReference type="AlphaFoldDB" id="A0A177MB97"/>
<reference evidence="2 3" key="1">
    <citation type="submission" date="2016-03" db="EMBL/GenBank/DDBJ databases">
        <authorList>
            <person name="Ploux O."/>
        </authorList>
    </citation>
    <scope>NUCLEOTIDE SEQUENCE [LARGE SCALE GENOMIC DNA]</scope>
    <source>
        <strain evidence="2 3">R-45371</strain>
    </source>
</reference>
<protein>
    <recommendedName>
        <fullName evidence="4">MSHA biogenesis protein MshK</fullName>
    </recommendedName>
</protein>
<evidence type="ECO:0000313" key="3">
    <source>
        <dbReference type="Proteomes" id="UP000077763"/>
    </source>
</evidence>